<evidence type="ECO:0000313" key="8">
    <source>
        <dbReference type="EMBL" id="NBZ88093.1"/>
    </source>
</evidence>
<evidence type="ECO:0000313" key="9">
    <source>
        <dbReference type="Proteomes" id="UP001193501"/>
    </source>
</evidence>
<comment type="caution">
    <text evidence="8">The sequence shown here is derived from an EMBL/GenBank/DDBJ whole genome shotgun (WGS) entry which is preliminary data.</text>
</comment>
<organism evidence="8 9">
    <name type="scientific">Stagnihabitans tardus</name>
    <dbReference type="NCBI Taxonomy" id="2699202"/>
    <lineage>
        <taxon>Bacteria</taxon>
        <taxon>Pseudomonadati</taxon>
        <taxon>Pseudomonadota</taxon>
        <taxon>Alphaproteobacteria</taxon>
        <taxon>Rhodobacterales</taxon>
        <taxon>Paracoccaceae</taxon>
        <taxon>Stagnihabitans</taxon>
    </lineage>
</organism>
<keyword evidence="5" id="KW-0677">Repeat</keyword>
<evidence type="ECO:0000256" key="1">
    <source>
        <dbReference type="ARBA" id="ARBA00004370"/>
    </source>
</evidence>
<dbReference type="PANTHER" id="PTHR38340">
    <property type="entry name" value="S-LAYER PROTEIN"/>
    <property type="match status" value="1"/>
</dbReference>
<dbReference type="PROSITE" id="PS00330">
    <property type="entry name" value="HEMOLYSIN_CALCIUM"/>
    <property type="match status" value="6"/>
</dbReference>
<dbReference type="PRINTS" id="PR01488">
    <property type="entry name" value="RTXTOXINA"/>
</dbReference>
<keyword evidence="3" id="KW-0964">Secreted</keyword>
<dbReference type="GO" id="GO:0005509">
    <property type="term" value="F:calcium ion binding"/>
    <property type="evidence" value="ECO:0007669"/>
    <property type="project" value="InterPro"/>
</dbReference>
<dbReference type="InterPro" id="IPR001343">
    <property type="entry name" value="Hemolysn_Ca-bd"/>
</dbReference>
<dbReference type="GO" id="GO:0090729">
    <property type="term" value="F:toxin activity"/>
    <property type="evidence" value="ECO:0007669"/>
    <property type="project" value="UniProtKB-KW"/>
</dbReference>
<proteinExistence type="predicted"/>
<reference evidence="8" key="1">
    <citation type="submission" date="2020-01" db="EMBL/GenBank/DDBJ databases">
        <authorList>
            <person name="Chen W.-M."/>
        </authorList>
    </citation>
    <scope>NUCLEOTIDE SEQUENCE</scope>
    <source>
        <strain evidence="8">CYK-10</strain>
    </source>
</reference>
<dbReference type="PRINTS" id="PR00313">
    <property type="entry name" value="CABNDNGRPT"/>
</dbReference>
<dbReference type="InterPro" id="IPR050557">
    <property type="entry name" value="RTX_toxin/Mannuronan_C5-epim"/>
</dbReference>
<dbReference type="SUPFAM" id="SSF51120">
    <property type="entry name" value="beta-Roll"/>
    <property type="match status" value="5"/>
</dbReference>
<dbReference type="RefSeq" id="WP_168774899.1">
    <property type="nucleotide sequence ID" value="NZ_JAABNR010000009.1"/>
</dbReference>
<protein>
    <recommendedName>
        <fullName evidence="10">Calcium-binding protein</fullName>
    </recommendedName>
</protein>
<evidence type="ECO:0000256" key="3">
    <source>
        <dbReference type="ARBA" id="ARBA00022525"/>
    </source>
</evidence>
<evidence type="ECO:0000256" key="6">
    <source>
        <dbReference type="ARBA" id="ARBA00023026"/>
    </source>
</evidence>
<keyword evidence="4" id="KW-0800">Toxin</keyword>
<dbReference type="EMBL" id="JAABNR010000009">
    <property type="protein sequence ID" value="NBZ88093.1"/>
    <property type="molecule type" value="Genomic_DNA"/>
</dbReference>
<keyword evidence="7" id="KW-0472">Membrane</keyword>
<dbReference type="GO" id="GO:0005576">
    <property type="term" value="C:extracellular region"/>
    <property type="evidence" value="ECO:0007669"/>
    <property type="project" value="UniProtKB-SubCell"/>
</dbReference>
<evidence type="ECO:0008006" key="10">
    <source>
        <dbReference type="Google" id="ProtNLM"/>
    </source>
</evidence>
<evidence type="ECO:0000256" key="2">
    <source>
        <dbReference type="ARBA" id="ARBA00004613"/>
    </source>
</evidence>
<comment type="subcellular location">
    <subcellularLocation>
        <location evidence="1">Membrane</location>
    </subcellularLocation>
    <subcellularLocation>
        <location evidence="2">Secreted</location>
    </subcellularLocation>
</comment>
<sequence>MATVTIGVDISLITGNVQDLVTGTFVLDNGVHGMSWTTAAGGTVRLWGNSFTFKDGVPLSGNVSGVAIRPAGAENGVLITFPMPYLSLAQLLPSLGVVGGTRTGPTDGAAFLQKIFAQGDVVSGAYSQDLGLHGFGGNDTLQGEAGNDWLFGGAGDDLLMGDSDRRTNVSPWDGIAYDFETGTRGIVVTMLDHGATLAIRDQFGGYDKATDIEMISASAWADNIHVAESQYKLGMKLWGNAGNDRITATLGPDTIYGGTGDDTLAGSGGEDVFDGGAGRDTFVGDVPHLLFVTADHGVSVQTFNATGQILDDGFGNVETASGILTVEGSRFGDRIFGNAKSNGFWGGLGHDTMDGGFGDDFLSGEGGNDFLTGNAGNDTLAGGRGVDTLAGGLGIDVLSFDGVDKSGHGVVLELSRIRGQVLDDGYGATETIQGFEIILGSRHGDQMSGTPGAETLWGAGGADSLSGFQGDDLLFGGAGADRLLGGAGNDRLEPGTGGGRIDGGLDWDILSFFRPGETLTAGIDIDLALGLLRNDGTGKTASVAGIEEVWGTGMPDLITGSAGDDSLWGGAHNDTLNGGAGNDTLDGGLGDYDKLTGGAGADTFSLLDAFAQGRPTFLDFVHGEDRIELPFWLEGLPSGALDPSHFMVWDGFPNAPVPKNGAQWVLFNSTTKELMIDPDGSGNDWGAKTVAIVHTDLLTASDIFLIG</sequence>
<keyword evidence="6" id="KW-0843">Virulence</keyword>
<dbReference type="InterPro" id="IPR003995">
    <property type="entry name" value="RTX_toxin_determinant-A"/>
</dbReference>
<dbReference type="AlphaFoldDB" id="A0AAE4Y8V2"/>
<dbReference type="Proteomes" id="UP001193501">
    <property type="component" value="Unassembled WGS sequence"/>
</dbReference>
<dbReference type="InterPro" id="IPR018511">
    <property type="entry name" value="Hemolysin-typ_Ca-bd_CS"/>
</dbReference>
<dbReference type="Pfam" id="PF00353">
    <property type="entry name" value="HemolysinCabind"/>
    <property type="match status" value="6"/>
</dbReference>
<evidence type="ECO:0000256" key="5">
    <source>
        <dbReference type="ARBA" id="ARBA00022737"/>
    </source>
</evidence>
<dbReference type="PANTHER" id="PTHR38340:SF1">
    <property type="entry name" value="S-LAYER PROTEIN"/>
    <property type="match status" value="1"/>
</dbReference>
<name>A0AAE4Y8V2_9RHOB</name>
<keyword evidence="9" id="KW-1185">Reference proteome</keyword>
<evidence type="ECO:0000256" key="7">
    <source>
        <dbReference type="ARBA" id="ARBA00023136"/>
    </source>
</evidence>
<gene>
    <name evidence="8" type="ORF">GV832_10935</name>
</gene>
<dbReference type="GO" id="GO:0016020">
    <property type="term" value="C:membrane"/>
    <property type="evidence" value="ECO:0007669"/>
    <property type="project" value="UniProtKB-SubCell"/>
</dbReference>
<dbReference type="InterPro" id="IPR011049">
    <property type="entry name" value="Serralysin-like_metalloprot_C"/>
</dbReference>
<evidence type="ECO:0000256" key="4">
    <source>
        <dbReference type="ARBA" id="ARBA00022656"/>
    </source>
</evidence>
<dbReference type="Gene3D" id="2.150.10.10">
    <property type="entry name" value="Serralysin-like metalloprotease, C-terminal"/>
    <property type="match status" value="5"/>
</dbReference>
<accession>A0AAE4Y8V2</accession>